<keyword evidence="1" id="KW-1133">Transmembrane helix</keyword>
<feature type="transmembrane region" description="Helical" evidence="1">
    <location>
        <begin position="130"/>
        <end position="150"/>
    </location>
</feature>
<evidence type="ECO:0008006" key="4">
    <source>
        <dbReference type="Google" id="ProtNLM"/>
    </source>
</evidence>
<evidence type="ECO:0000313" key="2">
    <source>
        <dbReference type="EMBL" id="SDH13522.1"/>
    </source>
</evidence>
<proteinExistence type="predicted"/>
<dbReference type="AlphaFoldDB" id="A0A1G7ZXY5"/>
<evidence type="ECO:0000313" key="3">
    <source>
        <dbReference type="Proteomes" id="UP000199202"/>
    </source>
</evidence>
<feature type="transmembrane region" description="Helical" evidence="1">
    <location>
        <begin position="188"/>
        <end position="211"/>
    </location>
</feature>
<name>A0A1G7ZXY5_9ACTN</name>
<keyword evidence="1" id="KW-0472">Membrane</keyword>
<feature type="transmembrane region" description="Helical" evidence="1">
    <location>
        <begin position="43"/>
        <end position="62"/>
    </location>
</feature>
<sequence>MIWVAWRQARGAALGLAGILAAYGVLAGVERWRAPSLDGLTAGLSPYLLVFIALLLGAPLLAREYEQGTHELAWTQSVTRRRWLALRLGMHVGLAVSASVVMQTLLNAVVGVRPATIPVPGTDYFLGHGFVPYALAVFTVVAAATLGAVLRRLLPTVGGAIAVVLAVTGLLDVVRFGDTGWAARFWPAQLVMSAALLALAGGLAAVCFRLAEGRS</sequence>
<gene>
    <name evidence="2" type="ORF">SAMN05421869_101560</name>
</gene>
<dbReference type="STRING" id="633440.SAMN05421869_101560"/>
<feature type="transmembrane region" description="Helical" evidence="1">
    <location>
        <begin position="83"/>
        <end position="110"/>
    </location>
</feature>
<dbReference type="RefSeq" id="WP_090928745.1">
    <property type="nucleotide sequence ID" value="NZ_FNDJ01000001.1"/>
</dbReference>
<feature type="transmembrane region" description="Helical" evidence="1">
    <location>
        <begin position="157"/>
        <end position="176"/>
    </location>
</feature>
<protein>
    <recommendedName>
        <fullName evidence="4">ABC-2 family transporter protein</fullName>
    </recommendedName>
</protein>
<dbReference type="OrthoDB" id="3579673at2"/>
<dbReference type="Proteomes" id="UP000199202">
    <property type="component" value="Unassembled WGS sequence"/>
</dbReference>
<evidence type="ECO:0000256" key="1">
    <source>
        <dbReference type="SAM" id="Phobius"/>
    </source>
</evidence>
<reference evidence="2 3" key="1">
    <citation type="submission" date="2016-10" db="EMBL/GenBank/DDBJ databases">
        <authorList>
            <person name="de Groot N.N."/>
        </authorList>
    </citation>
    <scope>NUCLEOTIDE SEQUENCE [LARGE SCALE GENOMIC DNA]</scope>
    <source>
        <strain evidence="2 3">CGMCC 4.6533</strain>
    </source>
</reference>
<organism evidence="2 3">
    <name type="scientific">Nonomuraea jiangxiensis</name>
    <dbReference type="NCBI Taxonomy" id="633440"/>
    <lineage>
        <taxon>Bacteria</taxon>
        <taxon>Bacillati</taxon>
        <taxon>Actinomycetota</taxon>
        <taxon>Actinomycetes</taxon>
        <taxon>Streptosporangiales</taxon>
        <taxon>Streptosporangiaceae</taxon>
        <taxon>Nonomuraea</taxon>
    </lineage>
</organism>
<dbReference type="EMBL" id="FNDJ01000001">
    <property type="protein sequence ID" value="SDH13522.1"/>
    <property type="molecule type" value="Genomic_DNA"/>
</dbReference>
<keyword evidence="3" id="KW-1185">Reference proteome</keyword>
<accession>A0A1G7ZXY5</accession>
<keyword evidence="1" id="KW-0812">Transmembrane</keyword>